<keyword evidence="1" id="KW-0812">Transmembrane</keyword>
<dbReference type="AlphaFoldDB" id="A0A7S2WPZ7"/>
<gene>
    <name evidence="3" type="ORF">QSP1433_LOCUS13899</name>
</gene>
<feature type="transmembrane region" description="Helical" evidence="1">
    <location>
        <begin position="209"/>
        <end position="234"/>
    </location>
</feature>
<evidence type="ECO:0000256" key="2">
    <source>
        <dbReference type="SAM" id="SignalP"/>
    </source>
</evidence>
<feature type="signal peptide" evidence="2">
    <location>
        <begin position="1"/>
        <end position="18"/>
    </location>
</feature>
<keyword evidence="2" id="KW-0732">Signal</keyword>
<keyword evidence="1" id="KW-1133">Transmembrane helix</keyword>
<evidence type="ECO:0000313" key="3">
    <source>
        <dbReference type="EMBL" id="CAD9699414.1"/>
    </source>
</evidence>
<accession>A0A7S2WPZ7</accession>
<name>A0A7S2WPZ7_9STRA</name>
<dbReference type="PROSITE" id="PS51257">
    <property type="entry name" value="PROKAR_LIPOPROTEIN"/>
    <property type="match status" value="1"/>
</dbReference>
<reference evidence="3" key="1">
    <citation type="submission" date="2021-01" db="EMBL/GenBank/DDBJ databases">
        <authorList>
            <person name="Corre E."/>
            <person name="Pelletier E."/>
            <person name="Niang G."/>
            <person name="Scheremetjew M."/>
            <person name="Finn R."/>
            <person name="Kale V."/>
            <person name="Holt S."/>
            <person name="Cochrane G."/>
            <person name="Meng A."/>
            <person name="Brown T."/>
            <person name="Cohen L."/>
        </authorList>
    </citation>
    <scope>NUCLEOTIDE SEQUENCE</scope>
    <source>
        <strain evidence="3">NY070348D</strain>
    </source>
</reference>
<feature type="chain" id="PRO_5030622845" evidence="2">
    <location>
        <begin position="19"/>
        <end position="366"/>
    </location>
</feature>
<keyword evidence="1" id="KW-0472">Membrane</keyword>
<organism evidence="3">
    <name type="scientific">Mucochytrium quahogii</name>
    <dbReference type="NCBI Taxonomy" id="96639"/>
    <lineage>
        <taxon>Eukaryota</taxon>
        <taxon>Sar</taxon>
        <taxon>Stramenopiles</taxon>
        <taxon>Bigyra</taxon>
        <taxon>Labyrinthulomycetes</taxon>
        <taxon>Thraustochytrida</taxon>
        <taxon>Thraustochytriidae</taxon>
        <taxon>Mucochytrium</taxon>
    </lineage>
</organism>
<evidence type="ECO:0000256" key="1">
    <source>
        <dbReference type="SAM" id="Phobius"/>
    </source>
</evidence>
<dbReference type="Gene3D" id="1.20.1170.10">
    <property type="match status" value="1"/>
</dbReference>
<protein>
    <submittedName>
        <fullName evidence="3">Uncharacterized protein</fullName>
    </submittedName>
</protein>
<proteinExistence type="predicted"/>
<sequence length="366" mass="41077">MNLKIISLVIACLVSTLACEGSKAVALTSEPDVEVALNNSLGELSALIESLKKFGDIFSYNSQLEDDLDGILSSSGAFLSVGGDLAKNSLRTLTRNLDEYYSVNLSVHKTVYIIKTSSEDVRDYLSLIDDANVIDANMYDFIDSLEILTEGVSGASVEVTNAESRLEYIYTNMSQLDIDFQLLAKSFTEESLKESDKLYEMHADLRRKVYLSCIATAVLLFLNIFLVPACYATAAGVVEGVFTKALEEELNVVNKTFSSLSNTMTSLGDISTDVRESVKVRRENLSIFAVELESARLFLAKRVDLTKMDKIVRQKRIILMKLDRLEQACEELLVIFRKGIERKEQQRRRLAYAIHREEEQQQRLLA</sequence>
<dbReference type="EMBL" id="HBHK01021871">
    <property type="protein sequence ID" value="CAD9699414.1"/>
    <property type="molecule type" value="Transcribed_RNA"/>
</dbReference>